<feature type="domain" description="VASt" evidence="3">
    <location>
        <begin position="155"/>
        <end position="328"/>
    </location>
</feature>
<reference evidence="4 5" key="1">
    <citation type="submission" date="2024-10" db="EMBL/GenBank/DDBJ databases">
        <title>Updated reference genomes for cyclostephanoid diatoms.</title>
        <authorList>
            <person name="Roberts W.R."/>
            <person name="Alverson A.J."/>
        </authorList>
    </citation>
    <scope>NUCLEOTIDE SEQUENCE [LARGE SCALE GENOMIC DNA]</scope>
    <source>
        <strain evidence="4 5">AJA276-08</strain>
    </source>
</reference>
<dbReference type="Pfam" id="PF16016">
    <property type="entry name" value="VASt"/>
    <property type="match status" value="1"/>
</dbReference>
<keyword evidence="5" id="KW-1185">Reference proteome</keyword>
<dbReference type="PANTHER" id="PTHR47666">
    <property type="entry name" value="PROTEIN VASCULAR ASSOCIATED DEATH 1, CHLOROPLASTIC"/>
    <property type="match status" value="1"/>
</dbReference>
<protein>
    <recommendedName>
        <fullName evidence="3">VASt domain-containing protein</fullName>
    </recommendedName>
</protein>
<dbReference type="GO" id="GO:0016020">
    <property type="term" value="C:membrane"/>
    <property type="evidence" value="ECO:0007669"/>
    <property type="project" value="UniProtKB-SubCell"/>
</dbReference>
<dbReference type="AlphaFoldDB" id="A0ABD3NC54"/>
<organism evidence="4 5">
    <name type="scientific">Stephanodiscus triporus</name>
    <dbReference type="NCBI Taxonomy" id="2934178"/>
    <lineage>
        <taxon>Eukaryota</taxon>
        <taxon>Sar</taxon>
        <taxon>Stramenopiles</taxon>
        <taxon>Ochrophyta</taxon>
        <taxon>Bacillariophyta</taxon>
        <taxon>Coscinodiscophyceae</taxon>
        <taxon>Thalassiosirophycidae</taxon>
        <taxon>Stephanodiscales</taxon>
        <taxon>Stephanodiscaceae</taxon>
        <taxon>Stephanodiscus</taxon>
    </lineage>
</organism>
<dbReference type="Proteomes" id="UP001530315">
    <property type="component" value="Unassembled WGS sequence"/>
</dbReference>
<keyword evidence="2" id="KW-0472">Membrane</keyword>
<comment type="subcellular location">
    <subcellularLocation>
        <location evidence="1">Membrane</location>
    </subcellularLocation>
</comment>
<dbReference type="EMBL" id="JALLAZ020001520">
    <property type="protein sequence ID" value="KAL3773592.1"/>
    <property type="molecule type" value="Genomic_DNA"/>
</dbReference>
<proteinExistence type="predicted"/>
<evidence type="ECO:0000313" key="4">
    <source>
        <dbReference type="EMBL" id="KAL3773592.1"/>
    </source>
</evidence>
<evidence type="ECO:0000256" key="2">
    <source>
        <dbReference type="ARBA" id="ARBA00023136"/>
    </source>
</evidence>
<evidence type="ECO:0000256" key="1">
    <source>
        <dbReference type="ARBA" id="ARBA00004370"/>
    </source>
</evidence>
<gene>
    <name evidence="4" type="ORF">ACHAW5_008598</name>
</gene>
<name>A0ABD3NC54_9STRA</name>
<sequence>MGRKWRREPSKLDDEDSDGAVFHKGRDYKFACVYWRHGFSLPENGRIFLGSRTISFKGIIGTRLSFHLIDVAIETASRMGGLVNDAFVITTVADGGRFQFSSVLKDRKDVIDKIELAIGNARKLEEEAEGVDTALLAPGRARTKFRMPPDQTLQKMEVIAERKIKGVSLHDYHKVAWSEGLYAAFLETQEKNNVTVSPWKTGNYTGNWCGEAYTEERAVTFNFLKQTIGKTLVEVTHTQQCRRSDDQCVVQINIAMKGFPYADSFVVEVRHVMSRVGRNDLFVQIGMCIIFVKSCLYEGKIKTNTGVETTKAQRALLDMILEGCIPFAKEVVISGESEDEEEEAQKRNEALDTGLLHTSARVPEVIPSAIFKLLRFIMIWIVTMFRTYVRPYIQSKSFEPSNVKQALQRTREVLKQLEEISLNSVSEIQRIDVSTEIALIEKSVSRIEEISRRDL</sequence>
<evidence type="ECO:0000313" key="5">
    <source>
        <dbReference type="Proteomes" id="UP001530315"/>
    </source>
</evidence>
<evidence type="ECO:0000259" key="3">
    <source>
        <dbReference type="PROSITE" id="PS51778"/>
    </source>
</evidence>
<dbReference type="PANTHER" id="PTHR47666:SF1">
    <property type="entry name" value="PROTEIN VASCULAR ASSOCIATED DEATH 1, CHLOROPLASTIC"/>
    <property type="match status" value="1"/>
</dbReference>
<dbReference type="InterPro" id="IPR031968">
    <property type="entry name" value="VASt"/>
</dbReference>
<accession>A0ABD3NC54</accession>
<comment type="caution">
    <text evidence="4">The sequence shown here is derived from an EMBL/GenBank/DDBJ whole genome shotgun (WGS) entry which is preliminary data.</text>
</comment>
<dbReference type="PROSITE" id="PS51778">
    <property type="entry name" value="VAST"/>
    <property type="match status" value="1"/>
</dbReference>